<dbReference type="GO" id="GO:0015128">
    <property type="term" value="F:gluconate transmembrane transporter activity"/>
    <property type="evidence" value="ECO:0007669"/>
    <property type="project" value="InterPro"/>
</dbReference>
<organism evidence="9 10">
    <name type="scientific">Kosakonia arachidis</name>
    <dbReference type="NCBI Taxonomy" id="551989"/>
    <lineage>
        <taxon>Bacteria</taxon>
        <taxon>Pseudomonadati</taxon>
        <taxon>Pseudomonadota</taxon>
        <taxon>Gammaproteobacteria</taxon>
        <taxon>Enterobacterales</taxon>
        <taxon>Enterobacteriaceae</taxon>
        <taxon>Kosakonia</taxon>
    </lineage>
</organism>
<evidence type="ECO:0000256" key="2">
    <source>
        <dbReference type="ARBA" id="ARBA00022448"/>
    </source>
</evidence>
<evidence type="ECO:0000256" key="3">
    <source>
        <dbReference type="ARBA" id="ARBA00022475"/>
    </source>
</evidence>
<dbReference type="EMBL" id="FPAU01000002">
    <property type="protein sequence ID" value="SFT82686.1"/>
    <property type="molecule type" value="Genomic_DNA"/>
</dbReference>
<reference evidence="10" key="1">
    <citation type="submission" date="2016-10" db="EMBL/GenBank/DDBJ databases">
        <authorList>
            <person name="Varghese N."/>
            <person name="Submissions S."/>
        </authorList>
    </citation>
    <scope>NUCLEOTIDE SEQUENCE [LARGE SCALE GENOMIC DNA]</scope>
    <source>
        <strain evidence="10">Ah-143</strain>
    </source>
</reference>
<dbReference type="Pfam" id="PF02447">
    <property type="entry name" value="GntP_permease"/>
    <property type="match status" value="1"/>
</dbReference>
<proteinExistence type="inferred from homology"/>
<evidence type="ECO:0000313" key="10">
    <source>
        <dbReference type="Proteomes" id="UP000199187"/>
    </source>
</evidence>
<keyword evidence="6 8" id="KW-0472">Membrane</keyword>
<name>A0A1I7B669_9ENTR</name>
<sequence>MNLKYKFHNIFMLLIAGIFFAITEGIPLDKISSVVKDGLGSIPDHLALIILFAAIIGKFMTESGANQRIADSVIKQGGTD</sequence>
<accession>A0A1I7B669</accession>
<gene>
    <name evidence="9" type="ORF">SAMN05192562_102323</name>
</gene>
<evidence type="ECO:0000256" key="4">
    <source>
        <dbReference type="ARBA" id="ARBA00022692"/>
    </source>
</evidence>
<keyword evidence="4 8" id="KW-0812">Transmembrane</keyword>
<evidence type="ECO:0000256" key="5">
    <source>
        <dbReference type="ARBA" id="ARBA00022989"/>
    </source>
</evidence>
<dbReference type="GO" id="GO:0005886">
    <property type="term" value="C:plasma membrane"/>
    <property type="evidence" value="ECO:0007669"/>
    <property type="project" value="UniProtKB-SubCell"/>
</dbReference>
<evidence type="ECO:0000313" key="9">
    <source>
        <dbReference type="EMBL" id="SFT82686.1"/>
    </source>
</evidence>
<keyword evidence="3" id="KW-1003">Cell membrane</keyword>
<evidence type="ECO:0000256" key="7">
    <source>
        <dbReference type="ARBA" id="ARBA00049663"/>
    </source>
</evidence>
<dbReference type="PANTHER" id="PTHR30354">
    <property type="entry name" value="GNT FAMILY GLUCONATE TRANSPORTER"/>
    <property type="match status" value="1"/>
</dbReference>
<dbReference type="InterPro" id="IPR003474">
    <property type="entry name" value="Glcn_transporter"/>
</dbReference>
<protein>
    <submittedName>
        <fullName evidence="9">High-affinity gluconate transporter</fullName>
    </submittedName>
</protein>
<evidence type="ECO:0000256" key="1">
    <source>
        <dbReference type="ARBA" id="ARBA00004651"/>
    </source>
</evidence>
<dbReference type="PANTHER" id="PTHR30354:SF22">
    <property type="entry name" value="HIGH-AFFINITY GLUCONATE TRANSPORTER"/>
    <property type="match status" value="1"/>
</dbReference>
<dbReference type="OrthoDB" id="9787129at2"/>
<dbReference type="AlphaFoldDB" id="A0A1I7B669"/>
<keyword evidence="5 8" id="KW-1133">Transmembrane helix</keyword>
<dbReference type="Proteomes" id="UP000199187">
    <property type="component" value="Unassembled WGS sequence"/>
</dbReference>
<evidence type="ECO:0000256" key="8">
    <source>
        <dbReference type="SAM" id="Phobius"/>
    </source>
</evidence>
<keyword evidence="2" id="KW-0813">Transport</keyword>
<comment type="similarity">
    <text evidence="7">Belongs to the GntP permease family.</text>
</comment>
<evidence type="ECO:0000256" key="6">
    <source>
        <dbReference type="ARBA" id="ARBA00023136"/>
    </source>
</evidence>
<feature type="transmembrane region" description="Helical" evidence="8">
    <location>
        <begin position="41"/>
        <end position="60"/>
    </location>
</feature>
<keyword evidence="10" id="KW-1185">Reference proteome</keyword>
<comment type="subcellular location">
    <subcellularLocation>
        <location evidence="1">Cell membrane</location>
        <topology evidence="1">Multi-pass membrane protein</topology>
    </subcellularLocation>
</comment>